<name>A0A6L5GU73_9FIRM</name>
<dbReference type="AlphaFoldDB" id="A0A6L5GU73"/>
<gene>
    <name evidence="2" type="ORF">FRC53_08260</name>
</gene>
<keyword evidence="1" id="KW-1133">Transmembrane helix</keyword>
<reference evidence="2" key="1">
    <citation type="journal article" date="2020" name="Appl. Environ. Microbiol.">
        <title>Medium-Chain Fatty Acid Synthesis by 'Candidatus Weimeria bifida' gen. nov., sp. nov., and 'Candidatus Pseudoramibacter fermentans' sp. nov.</title>
        <authorList>
            <person name="Scarborough M.J."/>
            <person name="Myers K.S."/>
            <person name="Donohue T.J."/>
            <person name="Noguera D.R."/>
        </authorList>
    </citation>
    <scope>NUCLEOTIDE SEQUENCE</scope>
    <source>
        <strain evidence="2">EUB1.1</strain>
    </source>
</reference>
<organism evidence="2 3">
    <name type="scientific">Candidatus Pseudoramibacter fermentans</name>
    <dbReference type="NCBI Taxonomy" id="2594427"/>
    <lineage>
        <taxon>Bacteria</taxon>
        <taxon>Bacillati</taxon>
        <taxon>Bacillota</taxon>
        <taxon>Clostridia</taxon>
        <taxon>Eubacteriales</taxon>
        <taxon>Eubacteriaceae</taxon>
        <taxon>Pseudoramibacter</taxon>
    </lineage>
</organism>
<dbReference type="EMBL" id="VOGB01000005">
    <property type="protein sequence ID" value="MQM73386.1"/>
    <property type="molecule type" value="Genomic_DNA"/>
</dbReference>
<comment type="caution">
    <text evidence="2">The sequence shown here is derived from an EMBL/GenBank/DDBJ whole genome shotgun (WGS) entry which is preliminary data.</text>
</comment>
<protein>
    <submittedName>
        <fullName evidence="2">DUF948 domain-containing protein</fullName>
    </submittedName>
</protein>
<evidence type="ECO:0000313" key="3">
    <source>
        <dbReference type="Proteomes" id="UP000473648"/>
    </source>
</evidence>
<proteinExistence type="predicted"/>
<feature type="transmembrane region" description="Helical" evidence="1">
    <location>
        <begin position="6"/>
        <end position="31"/>
    </location>
</feature>
<evidence type="ECO:0000256" key="1">
    <source>
        <dbReference type="SAM" id="Phobius"/>
    </source>
</evidence>
<accession>A0A6L5GU73</accession>
<sequence length="112" mass="12502">MNQMIPLSAVFWIIIAVSILFLVVYLIGLIVETRRTMEKINSLLDDNAEKITNIIDNADAMVTDAKTSVDTVKEGVIEPLSDTLTKLQSVFGRSKKKRRVGLPKRKKKASAK</sequence>
<evidence type="ECO:0000313" key="2">
    <source>
        <dbReference type="EMBL" id="MQM73386.1"/>
    </source>
</evidence>
<keyword evidence="3" id="KW-1185">Reference proteome</keyword>
<keyword evidence="1" id="KW-0812">Transmembrane</keyword>
<dbReference type="Proteomes" id="UP000473648">
    <property type="component" value="Unassembled WGS sequence"/>
</dbReference>
<keyword evidence="1" id="KW-0472">Membrane</keyword>